<protein>
    <submittedName>
        <fullName evidence="1">Uncharacterized protein</fullName>
    </submittedName>
</protein>
<feature type="non-terminal residue" evidence="1">
    <location>
        <position position="1"/>
    </location>
</feature>
<keyword evidence="2" id="KW-1185">Reference proteome</keyword>
<sequence length="56" mass="6496">RLWALKHCTEGMVGPEVFVRVHVRIADDEFWGKLTSKDNGETVEIMDRSRSPSPRR</sequence>
<proteinExistence type="predicted"/>
<organism evidence="1 2">
    <name type="scientific">Symbiodinium pilosum</name>
    <name type="common">Dinoflagellate</name>
    <dbReference type="NCBI Taxonomy" id="2952"/>
    <lineage>
        <taxon>Eukaryota</taxon>
        <taxon>Sar</taxon>
        <taxon>Alveolata</taxon>
        <taxon>Dinophyceae</taxon>
        <taxon>Suessiales</taxon>
        <taxon>Symbiodiniaceae</taxon>
        <taxon>Symbiodinium</taxon>
    </lineage>
</organism>
<dbReference type="AlphaFoldDB" id="A0A812XVZ1"/>
<evidence type="ECO:0000313" key="1">
    <source>
        <dbReference type="EMBL" id="CAE7751828.1"/>
    </source>
</evidence>
<evidence type="ECO:0000313" key="2">
    <source>
        <dbReference type="Proteomes" id="UP000649617"/>
    </source>
</evidence>
<accession>A0A812XVZ1</accession>
<comment type="caution">
    <text evidence="1">The sequence shown here is derived from an EMBL/GenBank/DDBJ whole genome shotgun (WGS) entry which is preliminary data.</text>
</comment>
<gene>
    <name evidence="1" type="ORF">SPIL2461_LOCUS21779</name>
</gene>
<dbReference type="EMBL" id="CAJNIZ010046582">
    <property type="protein sequence ID" value="CAE7751828.1"/>
    <property type="molecule type" value="Genomic_DNA"/>
</dbReference>
<reference evidence="1" key="1">
    <citation type="submission" date="2021-02" db="EMBL/GenBank/DDBJ databases">
        <authorList>
            <person name="Dougan E. K."/>
            <person name="Rhodes N."/>
            <person name="Thang M."/>
            <person name="Chan C."/>
        </authorList>
    </citation>
    <scope>NUCLEOTIDE SEQUENCE</scope>
</reference>
<name>A0A812XVZ1_SYMPI</name>
<dbReference type="Proteomes" id="UP000649617">
    <property type="component" value="Unassembled WGS sequence"/>
</dbReference>